<feature type="compositionally biased region" description="Basic and acidic residues" evidence="1">
    <location>
        <begin position="296"/>
        <end position="327"/>
    </location>
</feature>
<name>A0A0M2HVE5_9MICO</name>
<evidence type="ECO:0000256" key="1">
    <source>
        <dbReference type="SAM" id="MobiDB-lite"/>
    </source>
</evidence>
<accession>A0A0M2HVE5</accession>
<protein>
    <recommendedName>
        <fullName evidence="2">Putative T7SS secretion signal domain-containing protein</fullName>
    </recommendedName>
</protein>
<gene>
    <name evidence="3" type="ORF">RS84_01188</name>
</gene>
<dbReference type="PATRIC" id="fig|273678.4.peg.1187"/>
<dbReference type="OrthoDB" id="3261175at2"/>
<evidence type="ECO:0000259" key="2">
    <source>
        <dbReference type="Pfam" id="PF21725"/>
    </source>
</evidence>
<dbReference type="EMBL" id="JYJB01000007">
    <property type="protein sequence ID" value="KJL48429.1"/>
    <property type="molecule type" value="Genomic_DNA"/>
</dbReference>
<dbReference type="Proteomes" id="UP000033900">
    <property type="component" value="Unassembled WGS sequence"/>
</dbReference>
<dbReference type="Pfam" id="PF21725">
    <property type="entry name" value="T7SS_signal"/>
    <property type="match status" value="1"/>
</dbReference>
<dbReference type="AlphaFoldDB" id="A0A0M2HVE5"/>
<evidence type="ECO:0000313" key="4">
    <source>
        <dbReference type="Proteomes" id="UP000033900"/>
    </source>
</evidence>
<comment type="caution">
    <text evidence="3">The sequence shown here is derived from an EMBL/GenBank/DDBJ whole genome shotgun (WGS) entry which is preliminary data.</text>
</comment>
<dbReference type="InterPro" id="IPR049082">
    <property type="entry name" value="T7SS_signal"/>
</dbReference>
<keyword evidence="4" id="KW-1185">Reference proteome</keyword>
<organism evidence="3 4">
    <name type="scientific">Microbacterium hydrocarbonoxydans</name>
    <dbReference type="NCBI Taxonomy" id="273678"/>
    <lineage>
        <taxon>Bacteria</taxon>
        <taxon>Bacillati</taxon>
        <taxon>Actinomycetota</taxon>
        <taxon>Actinomycetes</taxon>
        <taxon>Micrococcales</taxon>
        <taxon>Microbacteriaceae</taxon>
        <taxon>Microbacterium</taxon>
    </lineage>
</organism>
<dbReference type="STRING" id="273678.RS84_01188"/>
<dbReference type="RefSeq" id="WP_045256827.1">
    <property type="nucleotide sequence ID" value="NZ_JYJB01000007.1"/>
</dbReference>
<feature type="domain" description="Putative T7SS secretion signal" evidence="2">
    <location>
        <begin position="1"/>
        <end position="181"/>
    </location>
</feature>
<sequence length="431" mass="45241">MELGQTQNAVDLIPGSPSSARAGATLWRETATRAGDTRAAFAKLDDDGSWSGAAYDLYLERFDQPLSYWQTTSDTFTAAANALDNFAGALEWAQGEAALAIELWNAAEAESAAALVEHKEYVSSLRQGTGVRHVEVDVPFVDPSGAAHLEAQEVLANARYQLDVLATGYANIIGAAGDAAPLPLTAEEAQQVVTDAVVSTVIDITVVQPFLSTLNFLGGIAQTLWEHPDLVFEMLGGILGIVGGGALIIGGGGLEVVTVGAGTPVAGPAIAGGVAVAAGGAALLGDSMNKLFNEARTTERQPGVDRGDGRDDGGHWTSRDPDAPPIDHKLKEQQGIDQVAEDLKVDVIQDRVHVDYPGSPQGGRYYDGLYRNPDGTYTGVEVKSGGANVDYQRPGNVQRQFDSQVSPDSPAVGYLNGEEVKVIEVIVVHIP</sequence>
<evidence type="ECO:0000313" key="3">
    <source>
        <dbReference type="EMBL" id="KJL48429.1"/>
    </source>
</evidence>
<proteinExistence type="predicted"/>
<feature type="region of interest" description="Disordered" evidence="1">
    <location>
        <begin position="295"/>
        <end position="327"/>
    </location>
</feature>
<reference evidence="3 4" key="1">
    <citation type="submission" date="2015-02" db="EMBL/GenBank/DDBJ databases">
        <title>Draft genome sequences of ten Microbacterium spp. with emphasis on heavy metal contaminated environments.</title>
        <authorList>
            <person name="Corretto E."/>
        </authorList>
    </citation>
    <scope>NUCLEOTIDE SEQUENCE [LARGE SCALE GENOMIC DNA]</scope>
    <source>
        <strain evidence="3 4">SA35</strain>
    </source>
</reference>